<name>A0A5C4RYQ9_9GAMM</name>
<dbReference type="RefSeq" id="WP_139447597.1">
    <property type="nucleotide sequence ID" value="NZ_SMDR01000001.1"/>
</dbReference>
<sequence>MKHDISISLSQDEAIVLSELFGRFERTDVLSLAHNAEFLALQRVAAQLDKTLLEPFEASYADVVRLARERLAAGFEGRAPGVTGDEA</sequence>
<dbReference type="AlphaFoldDB" id="A0A5C4RYQ9"/>
<protein>
    <submittedName>
        <fullName evidence="1">Uncharacterized protein</fullName>
    </submittedName>
</protein>
<organism evidence="1 2">
    <name type="scientific">Arenimonas terrae</name>
    <dbReference type="NCBI Taxonomy" id="2546226"/>
    <lineage>
        <taxon>Bacteria</taxon>
        <taxon>Pseudomonadati</taxon>
        <taxon>Pseudomonadota</taxon>
        <taxon>Gammaproteobacteria</taxon>
        <taxon>Lysobacterales</taxon>
        <taxon>Lysobacteraceae</taxon>
        <taxon>Arenimonas</taxon>
    </lineage>
</organism>
<keyword evidence="2" id="KW-1185">Reference proteome</keyword>
<dbReference type="EMBL" id="SMDR01000001">
    <property type="protein sequence ID" value="TNJ35791.1"/>
    <property type="molecule type" value="Genomic_DNA"/>
</dbReference>
<comment type="caution">
    <text evidence="1">The sequence shown here is derived from an EMBL/GenBank/DDBJ whole genome shotgun (WGS) entry which is preliminary data.</text>
</comment>
<reference evidence="1 2" key="1">
    <citation type="submission" date="2019-03" db="EMBL/GenBank/DDBJ databases">
        <title>Arenimonas daejeonensis sp. nov., isolated from compost.</title>
        <authorList>
            <person name="Jeon C.O."/>
        </authorList>
    </citation>
    <scope>NUCLEOTIDE SEQUENCE [LARGE SCALE GENOMIC DNA]</scope>
    <source>
        <strain evidence="1 2">R29</strain>
    </source>
</reference>
<accession>A0A5C4RYQ9</accession>
<proteinExistence type="predicted"/>
<evidence type="ECO:0000313" key="2">
    <source>
        <dbReference type="Proteomes" id="UP000305760"/>
    </source>
</evidence>
<gene>
    <name evidence="1" type="ORF">E1B00_08615</name>
</gene>
<dbReference type="Proteomes" id="UP000305760">
    <property type="component" value="Unassembled WGS sequence"/>
</dbReference>
<dbReference type="OrthoDB" id="2989479at2"/>
<evidence type="ECO:0000313" key="1">
    <source>
        <dbReference type="EMBL" id="TNJ35791.1"/>
    </source>
</evidence>